<name>A0A3E5EYE3_BACUN</name>
<comment type="caution">
    <text evidence="7">The sequence shown here is derived from an EMBL/GenBank/DDBJ whole genome shotgun (WGS) entry which is preliminary data.</text>
</comment>
<dbReference type="InterPro" id="IPR039523">
    <property type="entry name" value="RimK-rel_E_lig_ATP-grasp"/>
</dbReference>
<evidence type="ECO:0000313" key="4">
    <source>
        <dbReference type="EMBL" id="KAB4240515.1"/>
    </source>
</evidence>
<keyword evidence="1" id="KW-0812">Transmembrane</keyword>
<evidence type="ECO:0000313" key="6">
    <source>
        <dbReference type="EMBL" id="RGM58978.1"/>
    </source>
</evidence>
<dbReference type="EMBL" id="QRJL01000002">
    <property type="protein sequence ID" value="RHH33542.1"/>
    <property type="molecule type" value="Genomic_DNA"/>
</dbReference>
<dbReference type="SUPFAM" id="SSF56059">
    <property type="entry name" value="Glutathione synthetase ATP-binding domain-like"/>
    <property type="match status" value="1"/>
</dbReference>
<reference evidence="12 13" key="2">
    <citation type="journal article" date="2019" name="Nat. Med.">
        <title>A library of human gut bacterial isolates paired with longitudinal multiomics data enables mechanistic microbiome research.</title>
        <authorList>
            <person name="Poyet M."/>
            <person name="Groussin M."/>
            <person name="Gibbons S.M."/>
            <person name="Avila-Pacheco J."/>
            <person name="Jiang X."/>
            <person name="Kearney S.M."/>
            <person name="Perrotta A.R."/>
            <person name="Berdy B."/>
            <person name="Zhao S."/>
            <person name="Lieberman T.D."/>
            <person name="Swanson P.K."/>
            <person name="Smith M."/>
            <person name="Roesemann S."/>
            <person name="Alexander J.E."/>
            <person name="Rich S.A."/>
            <person name="Livny J."/>
            <person name="Vlamakis H."/>
            <person name="Clish C."/>
            <person name="Bullock K."/>
            <person name="Deik A."/>
            <person name="Scott J."/>
            <person name="Pierce K.A."/>
            <person name="Xavier R.J."/>
            <person name="Alm E.J."/>
        </authorList>
    </citation>
    <scope>NUCLEOTIDE SEQUENCE [LARGE SCALE GENOMIC DNA]</scope>
    <source>
        <strain evidence="3 13">BIOML-A42</strain>
        <strain evidence="4 12">BIOML-A6</strain>
    </source>
</reference>
<dbReference type="Proteomes" id="UP001218502">
    <property type="component" value="Unassembled WGS sequence"/>
</dbReference>
<evidence type="ECO:0000313" key="7">
    <source>
        <dbReference type="EMBL" id="RGN93494.1"/>
    </source>
</evidence>
<protein>
    <submittedName>
        <fullName evidence="5">Sugar-transfer associated ATP-grasp domain-containing protein</fullName>
    </submittedName>
</protein>
<dbReference type="EMBL" id="QSVA01000009">
    <property type="protein sequence ID" value="RGN93494.1"/>
    <property type="molecule type" value="Genomic_DNA"/>
</dbReference>
<reference evidence="9 10" key="1">
    <citation type="submission" date="2018-08" db="EMBL/GenBank/DDBJ databases">
        <title>A genome reference for cultivated species of the human gut microbiota.</title>
        <authorList>
            <person name="Zou Y."/>
            <person name="Xue W."/>
            <person name="Luo G."/>
        </authorList>
    </citation>
    <scope>NUCLEOTIDE SEQUENCE [LARGE SCALE GENOMIC DNA]</scope>
    <source>
        <strain evidence="8 11">AM18-14LB</strain>
        <strain evidence="7 9">OM03-4</strain>
        <strain evidence="6 10">OM07-9</strain>
    </source>
</reference>
<keyword evidence="1" id="KW-1133">Transmembrane helix</keyword>
<evidence type="ECO:0000313" key="11">
    <source>
        <dbReference type="Proteomes" id="UP000283766"/>
    </source>
</evidence>
<dbReference type="EMBL" id="JAQNQY010000011">
    <property type="protein sequence ID" value="MDC1753129.1"/>
    <property type="molecule type" value="Genomic_DNA"/>
</dbReference>
<evidence type="ECO:0000313" key="13">
    <source>
        <dbReference type="Proteomes" id="UP000432488"/>
    </source>
</evidence>
<dbReference type="RefSeq" id="WP_016273543.1">
    <property type="nucleotide sequence ID" value="NZ_BAABZM010000001.1"/>
</dbReference>
<dbReference type="EMBL" id="WCUV01000007">
    <property type="protein sequence ID" value="KAB4091819.1"/>
    <property type="molecule type" value="Genomic_DNA"/>
</dbReference>
<dbReference type="AlphaFoldDB" id="A0A3E5EYE3"/>
<dbReference type="EMBL" id="WCTM01000009">
    <property type="protein sequence ID" value="KAB4240515.1"/>
    <property type="molecule type" value="Genomic_DNA"/>
</dbReference>
<reference evidence="5" key="3">
    <citation type="submission" date="2022-10" db="EMBL/GenBank/DDBJ databases">
        <title>Human gut microbiome strain richness.</title>
        <authorList>
            <person name="Chen-Liaw A."/>
        </authorList>
    </citation>
    <scope>NUCLEOTIDE SEQUENCE</scope>
    <source>
        <strain evidence="5">A1_m1001262Bd0_191120</strain>
    </source>
</reference>
<dbReference type="Proteomes" id="UP000261295">
    <property type="component" value="Unassembled WGS sequence"/>
</dbReference>
<proteinExistence type="predicted"/>
<evidence type="ECO:0000313" key="5">
    <source>
        <dbReference type="EMBL" id="MDC1753129.1"/>
    </source>
</evidence>
<evidence type="ECO:0000313" key="10">
    <source>
        <dbReference type="Proteomes" id="UP000261295"/>
    </source>
</evidence>
<evidence type="ECO:0000259" key="2">
    <source>
        <dbReference type="Pfam" id="PF14397"/>
    </source>
</evidence>
<keyword evidence="1" id="KW-0472">Membrane</keyword>
<dbReference type="Proteomes" id="UP000431575">
    <property type="component" value="Unassembled WGS sequence"/>
</dbReference>
<evidence type="ECO:0000256" key="1">
    <source>
        <dbReference type="SAM" id="Phobius"/>
    </source>
</evidence>
<evidence type="ECO:0000313" key="3">
    <source>
        <dbReference type="EMBL" id="KAB4091819.1"/>
    </source>
</evidence>
<evidence type="ECO:0000313" key="8">
    <source>
        <dbReference type="EMBL" id="RHH33542.1"/>
    </source>
</evidence>
<dbReference type="EMBL" id="QSTL01000001">
    <property type="protein sequence ID" value="RGM58978.1"/>
    <property type="molecule type" value="Genomic_DNA"/>
</dbReference>
<dbReference type="Proteomes" id="UP000260759">
    <property type="component" value="Unassembled WGS sequence"/>
</dbReference>
<feature type="transmembrane region" description="Helical" evidence="1">
    <location>
        <begin position="34"/>
        <end position="54"/>
    </location>
</feature>
<sequence length="328" mass="38674">MNLKRFCTRFREMRTCYVGTKVSFLDKIFYAVDYVFAFIIHGASISDYFAYGFYKLRYKGRKEYITYRRYHVIQNKCNKVSDRCLCREKNKFNELFKEFLGRDWIDVNNVDEMLFISFCHKYPVIFIKEINGYRGIGTRKIETENLNAKDLYNELISDINSHYIAEEQITQISELANFHPWSINTIRIVTVYDTINDKVHIMNARLRMGNKKNNVDNFHFSGIGANINIETGIIDTIGYDAHNNTYIVHPITGKQIIGAQIPYWEECKTFVERAARHIPSVRYIGWDIVIQSGGHFLLIEGNDNADHDFQQLHNCGLWKQYQSIIKRF</sequence>
<evidence type="ECO:0000313" key="9">
    <source>
        <dbReference type="Proteomes" id="UP000260759"/>
    </source>
</evidence>
<evidence type="ECO:0000313" key="12">
    <source>
        <dbReference type="Proteomes" id="UP000431575"/>
    </source>
</evidence>
<accession>A0A3E5EYE3</accession>
<dbReference type="Proteomes" id="UP000432488">
    <property type="component" value="Unassembled WGS sequence"/>
</dbReference>
<feature type="domain" description="Alpha-L-glutamate ligase-related protein ATP-grasp" evidence="2">
    <location>
        <begin position="159"/>
        <end position="322"/>
    </location>
</feature>
<organism evidence="7 9">
    <name type="scientific">Bacteroides uniformis</name>
    <dbReference type="NCBI Taxonomy" id="820"/>
    <lineage>
        <taxon>Bacteria</taxon>
        <taxon>Pseudomonadati</taxon>
        <taxon>Bacteroidota</taxon>
        <taxon>Bacteroidia</taxon>
        <taxon>Bacteroidales</taxon>
        <taxon>Bacteroidaceae</taxon>
        <taxon>Bacteroides</taxon>
    </lineage>
</organism>
<dbReference type="Proteomes" id="UP000283766">
    <property type="component" value="Unassembled WGS sequence"/>
</dbReference>
<dbReference type="Pfam" id="PF14397">
    <property type="entry name" value="ATPgrasp_ST"/>
    <property type="match status" value="1"/>
</dbReference>
<gene>
    <name evidence="8" type="ORF">DW216_05140</name>
    <name evidence="7" type="ORF">DXB37_11515</name>
    <name evidence="6" type="ORF">DXC07_02160</name>
    <name evidence="4" type="ORF">GAP41_15270</name>
    <name evidence="3" type="ORF">GAQ56_11615</name>
    <name evidence="5" type="ORF">POY80_11820</name>
</gene>